<dbReference type="FunFam" id="3.30.70.660:FF:000002">
    <property type="entry name" value="tRNA pseudouridine synthase"/>
    <property type="match status" value="1"/>
</dbReference>
<keyword evidence="5" id="KW-0507">mRNA processing</keyword>
<proteinExistence type="inferred from homology"/>
<dbReference type="STRING" id="1806994.A0A507CF70"/>
<comment type="similarity">
    <text evidence="4">Belongs to the tRNA pseudouridine synthase TruA family.</text>
</comment>
<evidence type="ECO:0000256" key="10">
    <source>
        <dbReference type="ARBA" id="ARBA00053072"/>
    </source>
</evidence>
<accession>A0A507CF70</accession>
<comment type="catalytic activity">
    <reaction evidence="2">
        <text>uridine in snRNA = pseudouridine in snRNA</text>
        <dbReference type="Rhea" id="RHEA:51124"/>
        <dbReference type="Rhea" id="RHEA-COMP:12891"/>
        <dbReference type="Rhea" id="RHEA-COMP:12892"/>
        <dbReference type="ChEBI" id="CHEBI:65314"/>
        <dbReference type="ChEBI" id="CHEBI:65315"/>
    </reaction>
</comment>
<evidence type="ECO:0000256" key="3">
    <source>
        <dbReference type="ARBA" id="ARBA00004123"/>
    </source>
</evidence>
<dbReference type="EMBL" id="QEAO01000001">
    <property type="protein sequence ID" value="TPX38141.1"/>
    <property type="molecule type" value="Genomic_DNA"/>
</dbReference>
<dbReference type="InterPro" id="IPR020103">
    <property type="entry name" value="PsdUridine_synth_cat_dom_sf"/>
</dbReference>
<keyword evidence="17" id="KW-1185">Reference proteome</keyword>
<dbReference type="GeneID" id="42001369"/>
<dbReference type="GO" id="GO:1990481">
    <property type="term" value="P:mRNA pseudouridine synthesis"/>
    <property type="evidence" value="ECO:0007669"/>
    <property type="project" value="TreeGrafter"/>
</dbReference>
<dbReference type="InterPro" id="IPR020095">
    <property type="entry name" value="PsdUridine_synth_TruA_C"/>
</dbReference>
<dbReference type="InterPro" id="IPR020097">
    <property type="entry name" value="PsdUridine_synth_TruA_a/b_dom"/>
</dbReference>
<evidence type="ECO:0000256" key="1">
    <source>
        <dbReference type="ARBA" id="ARBA00001166"/>
    </source>
</evidence>
<feature type="compositionally biased region" description="Low complexity" evidence="14">
    <location>
        <begin position="332"/>
        <end position="353"/>
    </location>
</feature>
<evidence type="ECO:0000259" key="15">
    <source>
        <dbReference type="Pfam" id="PF01416"/>
    </source>
</evidence>
<dbReference type="RefSeq" id="XP_031027856.1">
    <property type="nucleotide sequence ID" value="XM_031166072.1"/>
</dbReference>
<dbReference type="PANTHER" id="PTHR11142:SF4">
    <property type="entry name" value="PSEUDOURIDYLATE SYNTHASE 1 HOMOLOG"/>
    <property type="match status" value="1"/>
</dbReference>
<evidence type="ECO:0000256" key="12">
    <source>
        <dbReference type="ARBA" id="ARBA00079072"/>
    </source>
</evidence>
<feature type="region of interest" description="Disordered" evidence="14">
    <location>
        <begin position="332"/>
        <end position="362"/>
    </location>
</feature>
<evidence type="ECO:0000256" key="6">
    <source>
        <dbReference type="ARBA" id="ARBA00022694"/>
    </source>
</evidence>
<evidence type="ECO:0000256" key="7">
    <source>
        <dbReference type="ARBA" id="ARBA00023235"/>
    </source>
</evidence>
<evidence type="ECO:0000256" key="13">
    <source>
        <dbReference type="ARBA" id="ARBA00080858"/>
    </source>
</evidence>
<dbReference type="AlphaFoldDB" id="A0A507CF70"/>
<dbReference type="Gene3D" id="3.30.70.580">
    <property type="entry name" value="Pseudouridine synthase I, catalytic domain, N-terminal subdomain"/>
    <property type="match status" value="1"/>
</dbReference>
<dbReference type="FunFam" id="3.30.70.580:FF:000002">
    <property type="entry name" value="tRNA pseudouridine synthase"/>
    <property type="match status" value="1"/>
</dbReference>
<evidence type="ECO:0000256" key="9">
    <source>
        <dbReference type="ARBA" id="ARBA00036943"/>
    </source>
</evidence>
<organism evidence="16 17">
    <name type="scientific">Synchytrium microbalum</name>
    <dbReference type="NCBI Taxonomy" id="1806994"/>
    <lineage>
        <taxon>Eukaryota</taxon>
        <taxon>Fungi</taxon>
        <taxon>Fungi incertae sedis</taxon>
        <taxon>Chytridiomycota</taxon>
        <taxon>Chytridiomycota incertae sedis</taxon>
        <taxon>Chytridiomycetes</taxon>
        <taxon>Synchytriales</taxon>
        <taxon>Synchytriaceae</taxon>
        <taxon>Synchytrium</taxon>
    </lineage>
</organism>
<dbReference type="GO" id="GO:0031120">
    <property type="term" value="P:snRNA pseudouridine synthesis"/>
    <property type="evidence" value="ECO:0007669"/>
    <property type="project" value="UniProtKB-ARBA"/>
</dbReference>
<dbReference type="PANTHER" id="PTHR11142">
    <property type="entry name" value="PSEUDOURIDYLATE SYNTHASE"/>
    <property type="match status" value="1"/>
</dbReference>
<comment type="catalytic activity">
    <reaction evidence="1">
        <text>a uridine in mRNA = a pseudouridine in mRNA</text>
        <dbReference type="Rhea" id="RHEA:56644"/>
        <dbReference type="Rhea" id="RHEA-COMP:14658"/>
        <dbReference type="Rhea" id="RHEA-COMP:14659"/>
        <dbReference type="ChEBI" id="CHEBI:65314"/>
        <dbReference type="ChEBI" id="CHEBI:65315"/>
    </reaction>
</comment>
<evidence type="ECO:0000256" key="2">
    <source>
        <dbReference type="ARBA" id="ARBA00001832"/>
    </source>
</evidence>
<evidence type="ECO:0000256" key="4">
    <source>
        <dbReference type="ARBA" id="ARBA00009375"/>
    </source>
</evidence>
<dbReference type="GO" id="GO:0003723">
    <property type="term" value="F:RNA binding"/>
    <property type="evidence" value="ECO:0007669"/>
    <property type="project" value="InterPro"/>
</dbReference>
<sequence>MLSNKPLPAIDNGQETLGRGGERSLKVRSAVIMSYSGVGYSGFERSKGDATIETDLLTAMGSLSAISKSKKHLKISRTANTDQGVHAARQLISLEINALNTPYFLESVNQLLPEQIRVWGVIRTTADFSARRNCDLQTWTYLLPTYCFQEPPPQTHYYNPVREDDADSTLGYQPEPQTGVFRSLTRRMSRSGVSLEPYNSNGYQQYNDGDKKAMNGSSYALSAPVSPVAVDDDYRPKPPPKNQNQDRGFISTLKRMTTRRGRSRSNERMNGGAPAGISRSHTPYANGVLGGQAADPLDEIPATLRRKDSIGGALGGGGDYEDGMMGTLRRTLSRRGSASGAGSSSNTGTRSRSQPPVRTYRDEDYENKFNQTLKNMMTPAEPLMLPEPTEAELKNIRTYRATAQQFRALNHIMGIYRGTHNWHNYTRGGQYDEMPYERVISCEASAPEYHQGMEWVRITISARSFEKYQILKMIALAVLVIRTNTPRSVVANSFGRAKIDIPELPGYGLVLEDASYESYNSEVARLATTSRAFGELQPVSFRPYQDNIEEFKKKHIYERIFSSEAERMGMADWTRAIDRYSFLYTSYLNPRGIIDLSEFWERAAETGAQ</sequence>
<dbReference type="SUPFAM" id="SSF55120">
    <property type="entry name" value="Pseudouridine synthase"/>
    <property type="match status" value="1"/>
</dbReference>
<feature type="compositionally biased region" description="Polar residues" evidence="14">
    <location>
        <begin position="197"/>
        <end position="207"/>
    </location>
</feature>
<evidence type="ECO:0000256" key="8">
    <source>
        <dbReference type="ARBA" id="ARBA00023242"/>
    </source>
</evidence>
<dbReference type="GO" id="GO:0009982">
    <property type="term" value="F:pseudouridine synthase activity"/>
    <property type="evidence" value="ECO:0007669"/>
    <property type="project" value="InterPro"/>
</dbReference>
<keyword evidence="6" id="KW-0819">tRNA processing</keyword>
<dbReference type="GO" id="GO:0006397">
    <property type="term" value="P:mRNA processing"/>
    <property type="evidence" value="ECO:0007669"/>
    <property type="project" value="UniProtKB-KW"/>
</dbReference>
<dbReference type="Pfam" id="PF01416">
    <property type="entry name" value="PseudoU_synth_1"/>
    <property type="match status" value="1"/>
</dbReference>
<feature type="region of interest" description="Disordered" evidence="14">
    <location>
        <begin position="191"/>
        <end position="281"/>
    </location>
</feature>
<comment type="catalytic activity">
    <reaction evidence="9">
        <text>a uridine in tRNA = a pseudouridine in tRNA</text>
        <dbReference type="Rhea" id="RHEA:54572"/>
        <dbReference type="Rhea" id="RHEA-COMP:13339"/>
        <dbReference type="Rhea" id="RHEA-COMP:13934"/>
        <dbReference type="ChEBI" id="CHEBI:65314"/>
        <dbReference type="ChEBI" id="CHEBI:65315"/>
    </reaction>
</comment>
<dbReference type="OrthoDB" id="10256309at2759"/>
<name>A0A507CF70_9FUNG</name>
<feature type="domain" description="Pseudouridine synthase I TruA alpha/beta" evidence="15">
    <location>
        <begin position="416"/>
        <end position="517"/>
    </location>
</feature>
<keyword evidence="7" id="KW-0413">Isomerase</keyword>
<protein>
    <recommendedName>
        <fullName evidence="11">tRNA pseudouridine synthase 1</fullName>
    </recommendedName>
    <alternativeName>
        <fullName evidence="12">tRNA pseudouridylate synthase 1</fullName>
    </alternativeName>
    <alternativeName>
        <fullName evidence="13">tRNA-uridine isomerase 1</fullName>
    </alternativeName>
</protein>
<evidence type="ECO:0000313" key="17">
    <source>
        <dbReference type="Proteomes" id="UP000319731"/>
    </source>
</evidence>
<comment type="subcellular location">
    <subcellularLocation>
        <location evidence="3">Nucleus</location>
    </subcellularLocation>
</comment>
<dbReference type="GO" id="GO:0005634">
    <property type="term" value="C:nucleus"/>
    <property type="evidence" value="ECO:0007669"/>
    <property type="project" value="UniProtKB-SubCell"/>
</dbReference>
<evidence type="ECO:0000256" key="5">
    <source>
        <dbReference type="ARBA" id="ARBA00022664"/>
    </source>
</evidence>
<keyword evidence="8" id="KW-0539">Nucleus</keyword>
<dbReference type="InterPro" id="IPR001406">
    <property type="entry name" value="PsdUridine_synth_TruA"/>
</dbReference>
<comment type="function">
    <text evidence="10">Formation of pseudouridine at positions 27 and 28 in the anticodon stem and loop of transfer RNAs; at positions 34 and 36 of intron-containing precursor tRNA(Ile) and at position 35 in the intron-containing tRNA(Tyr). Catalyzes pseudouridylation at position 44 in U2 snRNA. Also catalyzes pseudouridylation of mRNAs.</text>
</comment>
<reference evidence="16 17" key="1">
    <citation type="journal article" date="2019" name="Sci. Rep.">
        <title>Comparative genomics of chytrid fungi reveal insights into the obligate biotrophic and pathogenic lifestyle of Synchytrium endobioticum.</title>
        <authorList>
            <person name="van de Vossenberg B.T.L.H."/>
            <person name="Warris S."/>
            <person name="Nguyen H.D.T."/>
            <person name="van Gent-Pelzer M.P.E."/>
            <person name="Joly D.L."/>
            <person name="van de Geest H.C."/>
            <person name="Bonants P.J.M."/>
            <person name="Smith D.S."/>
            <person name="Levesque C.A."/>
            <person name="van der Lee T.A.J."/>
        </authorList>
    </citation>
    <scope>NUCLEOTIDE SEQUENCE [LARGE SCALE GENOMIC DNA]</scope>
    <source>
        <strain evidence="16 17">JEL517</strain>
    </source>
</reference>
<gene>
    <name evidence="16" type="ORF">SmJEL517_g00142</name>
</gene>
<dbReference type="Gene3D" id="3.30.70.660">
    <property type="entry name" value="Pseudouridine synthase I, catalytic domain, C-terminal subdomain"/>
    <property type="match status" value="1"/>
</dbReference>
<evidence type="ECO:0000313" key="16">
    <source>
        <dbReference type="EMBL" id="TPX38141.1"/>
    </source>
</evidence>
<evidence type="ECO:0000256" key="14">
    <source>
        <dbReference type="SAM" id="MobiDB-lite"/>
    </source>
</evidence>
<comment type="caution">
    <text evidence="16">The sequence shown here is derived from an EMBL/GenBank/DDBJ whole genome shotgun (WGS) entry which is preliminary data.</text>
</comment>
<dbReference type="InterPro" id="IPR020094">
    <property type="entry name" value="TruA/RsuA/RluB/E/F_N"/>
</dbReference>
<dbReference type="Proteomes" id="UP000319731">
    <property type="component" value="Unassembled WGS sequence"/>
</dbReference>
<dbReference type="GO" id="GO:0031119">
    <property type="term" value="P:tRNA pseudouridine synthesis"/>
    <property type="evidence" value="ECO:0007669"/>
    <property type="project" value="TreeGrafter"/>
</dbReference>
<evidence type="ECO:0000256" key="11">
    <source>
        <dbReference type="ARBA" id="ARBA00073968"/>
    </source>
</evidence>